<dbReference type="Proteomes" id="UP001246372">
    <property type="component" value="Unassembled WGS sequence"/>
</dbReference>
<dbReference type="Gene3D" id="3.20.20.380">
    <property type="entry name" value="Copper homeostasis (CutC) domain"/>
    <property type="match status" value="1"/>
</dbReference>
<dbReference type="Pfam" id="PF03932">
    <property type="entry name" value="CutC"/>
    <property type="match status" value="1"/>
</dbReference>
<protein>
    <recommendedName>
        <fullName evidence="2">PF03932 family protein CutC</fullName>
    </recommendedName>
</protein>
<dbReference type="HAMAP" id="MF_00795">
    <property type="entry name" value="CutC"/>
    <property type="match status" value="1"/>
</dbReference>
<organism evidence="3 4">
    <name type="scientific">Roseateles aquae</name>
    <dbReference type="NCBI Taxonomy" id="3077235"/>
    <lineage>
        <taxon>Bacteria</taxon>
        <taxon>Pseudomonadati</taxon>
        <taxon>Pseudomonadota</taxon>
        <taxon>Betaproteobacteria</taxon>
        <taxon>Burkholderiales</taxon>
        <taxon>Sphaerotilaceae</taxon>
        <taxon>Roseateles</taxon>
    </lineage>
</organism>
<dbReference type="EMBL" id="JAVXZY010000010">
    <property type="protein sequence ID" value="MDT9001744.1"/>
    <property type="molecule type" value="Genomic_DNA"/>
</dbReference>
<comment type="caution">
    <text evidence="3">The sequence shown here is derived from an EMBL/GenBank/DDBJ whole genome shotgun (WGS) entry which is preliminary data.</text>
</comment>
<gene>
    <name evidence="2" type="primary">cutC</name>
    <name evidence="3" type="ORF">RQP53_20875</name>
</gene>
<comment type="caution">
    <text evidence="2">Once thought to be involved in copper homeostasis, experiments in E.coli have shown this is not the case.</text>
</comment>
<proteinExistence type="inferred from homology"/>
<evidence type="ECO:0000256" key="1">
    <source>
        <dbReference type="ARBA" id="ARBA00007768"/>
    </source>
</evidence>
<dbReference type="PANTHER" id="PTHR12598">
    <property type="entry name" value="COPPER HOMEOSTASIS PROTEIN CUTC"/>
    <property type="match status" value="1"/>
</dbReference>
<keyword evidence="2" id="KW-0963">Cytoplasm</keyword>
<reference evidence="3" key="1">
    <citation type="submission" date="2023-09" db="EMBL/GenBank/DDBJ databases">
        <title>Paucibacter sp. APW11 Genome sequencing and assembly.</title>
        <authorList>
            <person name="Kim I."/>
        </authorList>
    </citation>
    <scope>NUCLEOTIDE SEQUENCE</scope>
    <source>
        <strain evidence="3">APW11</strain>
    </source>
</reference>
<evidence type="ECO:0000313" key="3">
    <source>
        <dbReference type="EMBL" id="MDT9001744.1"/>
    </source>
</evidence>
<evidence type="ECO:0000313" key="4">
    <source>
        <dbReference type="Proteomes" id="UP001246372"/>
    </source>
</evidence>
<comment type="subcellular location">
    <subcellularLocation>
        <location evidence="2">Cytoplasm</location>
    </subcellularLocation>
</comment>
<dbReference type="InterPro" id="IPR005627">
    <property type="entry name" value="CutC-like"/>
</dbReference>
<dbReference type="InterPro" id="IPR036822">
    <property type="entry name" value="CutC-like_dom_sf"/>
</dbReference>
<accession>A0ABU3PGM6</accession>
<keyword evidence="4" id="KW-1185">Reference proteome</keyword>
<comment type="similarity">
    <text evidence="1 2">Belongs to the CutC family.</text>
</comment>
<dbReference type="PANTHER" id="PTHR12598:SF0">
    <property type="entry name" value="COPPER HOMEOSTASIS PROTEIN CUTC HOMOLOG"/>
    <property type="match status" value="1"/>
</dbReference>
<sequence>MSLLEVCVDDVAGLQAAVEGGADRIELCSCLDLGGLTPSAGLMAEAARLALPVIALIRPRSGDFVYTAAEERVMRRDIELAAEAGLAGVAIGALGADGGLDLPMLERLARHAGHLALTLHRAFDLVPEPGVALEAAIALGFQRVLSSGGAPTAPAGAAQLATLVRQSRGRVQILAGSGIRADNVGALMAATGVTELHASCRIADDDVAAELLAFGFASAPSRRSSAAAVRALKEAIQARSAHLQISRCD</sequence>
<dbReference type="RefSeq" id="WP_315652623.1">
    <property type="nucleotide sequence ID" value="NZ_JAVXZY010000010.1"/>
</dbReference>
<dbReference type="SUPFAM" id="SSF110395">
    <property type="entry name" value="CutC-like"/>
    <property type="match status" value="1"/>
</dbReference>
<name>A0ABU3PGM6_9BURK</name>
<evidence type="ECO:0000256" key="2">
    <source>
        <dbReference type="HAMAP-Rule" id="MF_00795"/>
    </source>
</evidence>